<organism evidence="3 4">
    <name type="scientific">Hyaloperonospora brassicae</name>
    <name type="common">Brassica downy mildew</name>
    <name type="synonym">Peronospora brassicae</name>
    <dbReference type="NCBI Taxonomy" id="162125"/>
    <lineage>
        <taxon>Eukaryota</taxon>
        <taxon>Sar</taxon>
        <taxon>Stramenopiles</taxon>
        <taxon>Oomycota</taxon>
        <taxon>Peronosporomycetes</taxon>
        <taxon>Peronosporales</taxon>
        <taxon>Peronosporaceae</taxon>
        <taxon>Hyaloperonospora</taxon>
    </lineage>
</organism>
<evidence type="ECO:0000313" key="3">
    <source>
        <dbReference type="EMBL" id="CAI5717425.1"/>
    </source>
</evidence>
<feature type="chain" id="PRO_5043348033" description="Neutral zinc metallopeptidase" evidence="2">
    <location>
        <begin position="22"/>
        <end position="388"/>
    </location>
</feature>
<keyword evidence="4" id="KW-1185">Reference proteome</keyword>
<evidence type="ECO:0008006" key="5">
    <source>
        <dbReference type="Google" id="ProtNLM"/>
    </source>
</evidence>
<sequence>MRPLLTAVLIALVARTTVTSAAKCFYRGSKTPDVVHTPGTDPFPAVDFKGEQGSVSEDTSDKPEVSSPTPPEDENSDDAGKQPDGSAGIPPSSEEPDEEPEEKPEEPKSSGDTPSPSGNSTDDGHAPFGDITSGDDKCVIGNPSEYIATKDVNWIWTERIAKGSAEFKNYIIDQIVSNKGKLSYCVRWDSTEKLSKEVASKFEPMLNRQFKAWNHWLVGYGCWPYETIDVKIVGWATRDAALFDWSDDSLGEIHSTEKDVDGVPQCPENCYKHKDSAAHSDTSGCKSVPFDMSLWPTLGQGGGAGGDWGQRADAHNMLASLDLEQLTIVSHEMGHGFGLPDFYKPEEEPSKDFPVCIMKAGSAHEVTPADGWMLRRVYENLRPRYDFG</sequence>
<dbReference type="AlphaFoldDB" id="A0AAV0TE14"/>
<dbReference type="PANTHER" id="PTHR35606:SF4">
    <property type="entry name" value="CELLULOSE-BINDING FAMILY II PROTEIN"/>
    <property type="match status" value="1"/>
</dbReference>
<evidence type="ECO:0000256" key="2">
    <source>
        <dbReference type="SAM" id="SignalP"/>
    </source>
</evidence>
<accession>A0AAV0TE14</accession>
<proteinExistence type="predicted"/>
<feature type="compositionally biased region" description="Polar residues" evidence="1">
    <location>
        <begin position="111"/>
        <end position="121"/>
    </location>
</feature>
<evidence type="ECO:0000256" key="1">
    <source>
        <dbReference type="SAM" id="MobiDB-lite"/>
    </source>
</evidence>
<keyword evidence="2" id="KW-0732">Signal</keyword>
<dbReference type="EMBL" id="CANTFL010000174">
    <property type="protein sequence ID" value="CAI5717425.1"/>
    <property type="molecule type" value="Genomic_DNA"/>
</dbReference>
<feature type="compositionally biased region" description="Acidic residues" evidence="1">
    <location>
        <begin position="94"/>
        <end position="104"/>
    </location>
</feature>
<feature type="region of interest" description="Disordered" evidence="1">
    <location>
        <begin position="29"/>
        <end position="136"/>
    </location>
</feature>
<evidence type="ECO:0000313" key="4">
    <source>
        <dbReference type="Proteomes" id="UP001162031"/>
    </source>
</evidence>
<dbReference type="SUPFAM" id="SSF55486">
    <property type="entry name" value="Metalloproteases ('zincins'), catalytic domain"/>
    <property type="match status" value="1"/>
</dbReference>
<comment type="caution">
    <text evidence="3">The sequence shown here is derived from an EMBL/GenBank/DDBJ whole genome shotgun (WGS) entry which is preliminary data.</text>
</comment>
<name>A0AAV0TE14_HYABA</name>
<gene>
    <name evidence="3" type="ORF">HBR001_LOCUS1814</name>
</gene>
<dbReference type="Proteomes" id="UP001162031">
    <property type="component" value="Unassembled WGS sequence"/>
</dbReference>
<dbReference type="PANTHER" id="PTHR35606">
    <property type="entry name" value="CELLULOSE-BINDING FAMILY II PROTEIN"/>
    <property type="match status" value="1"/>
</dbReference>
<reference evidence="3" key="1">
    <citation type="submission" date="2022-12" db="EMBL/GenBank/DDBJ databases">
        <authorList>
            <person name="Webb A."/>
        </authorList>
    </citation>
    <scope>NUCLEOTIDE SEQUENCE</scope>
    <source>
        <strain evidence="3">Hp1</strain>
    </source>
</reference>
<protein>
    <recommendedName>
        <fullName evidence="5">Neutral zinc metallopeptidase</fullName>
    </recommendedName>
</protein>
<feature type="signal peptide" evidence="2">
    <location>
        <begin position="1"/>
        <end position="21"/>
    </location>
</feature>